<evidence type="ECO:0000259" key="1">
    <source>
        <dbReference type="SMART" id="SM01351"/>
    </source>
</evidence>
<dbReference type="EMBL" id="AE014075">
    <property type="protein sequence ID" value="AAN80349.1"/>
    <property type="molecule type" value="Genomic_DNA"/>
</dbReference>
<protein>
    <recommendedName>
        <fullName evidence="1">Lysine-specific metallo-endopeptidase domain-containing protein</fullName>
    </recommendedName>
</protein>
<proteinExistence type="predicted"/>
<dbReference type="SUPFAM" id="SSF55486">
    <property type="entry name" value="Metalloproteases ('zincins'), catalytic domain"/>
    <property type="match status" value="1"/>
</dbReference>
<dbReference type="eggNOG" id="ENOG502ZVC2">
    <property type="taxonomic scope" value="Bacteria"/>
</dbReference>
<dbReference type="InterPro" id="IPR034108">
    <property type="entry name" value="Pept_M35-like_proteobacteria"/>
</dbReference>
<organism evidence="2 3">
    <name type="scientific">Escherichia coli O6:H1 (strain CFT073 / ATCC 700928 / UPEC)</name>
    <dbReference type="NCBI Taxonomy" id="199310"/>
    <lineage>
        <taxon>Bacteria</taxon>
        <taxon>Pseudomonadati</taxon>
        <taxon>Pseudomonadota</taxon>
        <taxon>Gammaproteobacteria</taxon>
        <taxon>Enterobacterales</taxon>
        <taxon>Enterobacteriaceae</taxon>
        <taxon>Escherichia</taxon>
    </lineage>
</organism>
<feature type="domain" description="Lysine-specific metallo-endopeptidase" evidence="1">
    <location>
        <begin position="52"/>
        <end position="200"/>
    </location>
</feature>
<accession>A0A0H2V7C5</accession>
<dbReference type="InterPro" id="IPR029463">
    <property type="entry name" value="Lys_MEP"/>
</dbReference>
<dbReference type="CDD" id="cd11007">
    <property type="entry name" value="M35_like_1"/>
    <property type="match status" value="1"/>
</dbReference>
<keyword evidence="3" id="KW-1185">Reference proteome</keyword>
<dbReference type="AlphaFoldDB" id="A0A0H2V7C5"/>
<dbReference type="RefSeq" id="WP_000107952.1">
    <property type="nucleotide sequence ID" value="NC_004431.1"/>
</dbReference>
<dbReference type="GO" id="GO:0004222">
    <property type="term" value="F:metalloendopeptidase activity"/>
    <property type="evidence" value="ECO:0007669"/>
    <property type="project" value="InterPro"/>
</dbReference>
<dbReference type="SMART" id="SM01351">
    <property type="entry name" value="Aspzincin_M35"/>
    <property type="match status" value="1"/>
</dbReference>
<dbReference type="KEGG" id="ecc:c1889"/>
<gene>
    <name evidence="2" type="ordered locus">c1889</name>
</gene>
<name>A0A0H2V7C5_ECOL6</name>
<dbReference type="InterPro" id="IPR024079">
    <property type="entry name" value="MetalloPept_cat_dom_sf"/>
</dbReference>
<dbReference type="Proteomes" id="UP000001410">
    <property type="component" value="Chromosome"/>
</dbReference>
<sequence>MSTSNNMGRTTQAQPKPGVNVCIVKKEITNKFNEIITNALAEQLVVLNKRKKDLYRWEETEKKEFLDIFGRNEIEANKWLLRGVEAMILVNQRVKSNCFKYQGDECIFAKVQGGISSENPVIVGPKFFHAAVKGYDSQVSTLCHEFSHLSEVLYTDDLSPPGKNAETTSAEEYREHAENLVKAKSRDVMINGYNIERYFE</sequence>
<dbReference type="Gene3D" id="3.40.390.10">
    <property type="entry name" value="Collagenase (Catalytic Domain)"/>
    <property type="match status" value="1"/>
</dbReference>
<reference evidence="2 3" key="1">
    <citation type="journal article" date="2002" name="Proc. Natl. Acad. Sci. U.S.A.">
        <title>Extensive mosaic structure revealed by the complete genome sequence of uropathogenic Escherichia coli.</title>
        <authorList>
            <person name="Welch R.A."/>
            <person name="Burland V."/>
            <person name="Plunkett G.III."/>
            <person name="Redford P."/>
            <person name="Roesch P."/>
            <person name="Rasko D."/>
            <person name="Buckles E.L."/>
            <person name="Liou S.R."/>
            <person name="Boutin A."/>
            <person name="Hackett J."/>
            <person name="Stroud D."/>
            <person name="Mayhew G.F."/>
            <person name="Rose D.J."/>
            <person name="Zhou S."/>
            <person name="Schwartz D.C."/>
            <person name="Perna N.T."/>
            <person name="Mobley H.L."/>
            <person name="Donnenberg M.S."/>
            <person name="Blattner F.R."/>
        </authorList>
    </citation>
    <scope>NUCLEOTIDE SEQUENCE [LARGE SCALE GENOMIC DNA]</scope>
    <source>
        <strain evidence="3">CFT073 / ATCC 700928 / UPEC</strain>
    </source>
</reference>
<dbReference type="HOGENOM" id="CLU_1641173_0_0_6"/>
<evidence type="ECO:0000313" key="3">
    <source>
        <dbReference type="Proteomes" id="UP000001410"/>
    </source>
</evidence>
<evidence type="ECO:0000313" key="2">
    <source>
        <dbReference type="EMBL" id="AAN80349.1"/>
    </source>
</evidence>
<dbReference type="STRING" id="199310.c1889"/>